<evidence type="ECO:0000256" key="2">
    <source>
        <dbReference type="ARBA" id="ARBA00022679"/>
    </source>
</evidence>
<dbReference type="UniPathway" id="UPA00109">
    <property type="reaction ID" value="UER00180"/>
</dbReference>
<dbReference type="Pfam" id="PF03727">
    <property type="entry name" value="Hexokinase_2"/>
    <property type="match status" value="1"/>
</dbReference>
<keyword evidence="5 6" id="KW-0067">ATP-binding</keyword>
<dbReference type="PRINTS" id="PR00475">
    <property type="entry name" value="HEXOKINASE"/>
</dbReference>
<keyword evidence="6" id="KW-0324">Glycolysis</keyword>
<dbReference type="AlphaFoldDB" id="A0A165H0X4"/>
<dbReference type="OrthoDB" id="419537at2759"/>
<dbReference type="GO" id="GO:0006013">
    <property type="term" value="P:mannose metabolic process"/>
    <property type="evidence" value="ECO:0007669"/>
    <property type="project" value="TreeGrafter"/>
</dbReference>
<keyword evidence="10" id="KW-1185">Reference proteome</keyword>
<comment type="similarity">
    <text evidence="1 6">Belongs to the hexokinase family.</text>
</comment>
<dbReference type="InParanoid" id="A0A165H0X4"/>
<evidence type="ECO:0000313" key="9">
    <source>
        <dbReference type="EMBL" id="KZF22847.1"/>
    </source>
</evidence>
<dbReference type="Gene3D" id="3.40.367.20">
    <property type="match status" value="1"/>
</dbReference>
<dbReference type="InterPro" id="IPR043129">
    <property type="entry name" value="ATPase_NBD"/>
</dbReference>
<evidence type="ECO:0000256" key="6">
    <source>
        <dbReference type="RuleBase" id="RU362007"/>
    </source>
</evidence>
<evidence type="ECO:0000313" key="10">
    <source>
        <dbReference type="Proteomes" id="UP000076632"/>
    </source>
</evidence>
<dbReference type="SUPFAM" id="SSF53067">
    <property type="entry name" value="Actin-like ATPase domain"/>
    <property type="match status" value="2"/>
</dbReference>
<evidence type="ECO:0000259" key="8">
    <source>
        <dbReference type="Pfam" id="PF03727"/>
    </source>
</evidence>
<dbReference type="InterPro" id="IPR022673">
    <property type="entry name" value="Hexokinase_C"/>
</dbReference>
<feature type="domain" description="Hexokinase C-terminal" evidence="8">
    <location>
        <begin position="254"/>
        <end position="506"/>
    </location>
</feature>
<keyword evidence="2 6" id="KW-0808">Transferase</keyword>
<dbReference type="EC" id="2.7.1.-" evidence="6"/>
<keyword evidence="3 6" id="KW-0547">Nucleotide-binding</keyword>
<reference evidence="9 10" key="1">
    <citation type="journal article" date="2016" name="Fungal Biol.">
        <title>The genome of Xylona heveae provides a window into fungal endophytism.</title>
        <authorList>
            <person name="Gazis R."/>
            <person name="Kuo A."/>
            <person name="Riley R."/>
            <person name="LaButti K."/>
            <person name="Lipzen A."/>
            <person name="Lin J."/>
            <person name="Amirebrahimi M."/>
            <person name="Hesse C.N."/>
            <person name="Spatafora J.W."/>
            <person name="Henrissat B."/>
            <person name="Hainaut M."/>
            <person name="Grigoriev I.V."/>
            <person name="Hibbett D.S."/>
        </authorList>
    </citation>
    <scope>NUCLEOTIDE SEQUENCE [LARGE SCALE GENOMIC DNA]</scope>
    <source>
        <strain evidence="9 10">TC161</strain>
    </source>
</reference>
<evidence type="ECO:0000256" key="3">
    <source>
        <dbReference type="ARBA" id="ARBA00022741"/>
    </source>
</evidence>
<dbReference type="GO" id="GO:0001678">
    <property type="term" value="P:intracellular glucose homeostasis"/>
    <property type="evidence" value="ECO:0007669"/>
    <property type="project" value="InterPro"/>
</dbReference>
<sequence length="514" mass="56078">MLLMLPSLLRASTAPTATNTTTTTIPATATTFHDEETYRLERLQKYALQVTDHFLNPLQMTTLLDISKRLQEQFHNRLQSCRSCMLPSCNHQLPTGREHGTFLTIDVGGSNLRVALVELSGKKEQSPVRIVRVESWQIDHVVRSLPGHVFFDWMASKVGEMLAKDGDRFGRGSGSPLRTGISWSFPLDQISLCCGLLNTMGKGFLAAEGLIGQDLGELISQACLHRNVNIQIEAIVNDSSATLLSRAYVDQSARMALILGTGTNAAIHLPVTSLGPGKFGSRLQDLRPDQRHVLVNTELSMFGKGILPTTRWDEQLTAMHPLPDFQPFEMLISGRYLGEIVRLVLVEAVLSVGLFGGHLPSGFDQPYALDTATIAVIEADESSSLSAVATIFETLHKSHFTSDDLLFTRHVCQLVSRRAAGYLAAGVHALWSLRNTAEAGCVRTATVTTQNTRTSIACTGSVVEKYPHFRRTCQEYLDLLTPCPGLISLDPVQDCSILGAAIAVACCDAENSSC</sequence>
<dbReference type="GO" id="GO:0005536">
    <property type="term" value="F:D-glucose binding"/>
    <property type="evidence" value="ECO:0007669"/>
    <property type="project" value="InterPro"/>
</dbReference>
<dbReference type="InterPro" id="IPR022672">
    <property type="entry name" value="Hexokinase_N"/>
</dbReference>
<dbReference type="GO" id="GO:0004340">
    <property type="term" value="F:glucokinase activity"/>
    <property type="evidence" value="ECO:0007669"/>
    <property type="project" value="TreeGrafter"/>
</dbReference>
<dbReference type="GeneID" id="28900233"/>
<evidence type="ECO:0000256" key="5">
    <source>
        <dbReference type="ARBA" id="ARBA00022840"/>
    </source>
</evidence>
<dbReference type="GO" id="GO:0019158">
    <property type="term" value="F:mannokinase activity"/>
    <property type="evidence" value="ECO:0007669"/>
    <property type="project" value="TreeGrafter"/>
</dbReference>
<dbReference type="InterPro" id="IPR001312">
    <property type="entry name" value="Hexokinase"/>
</dbReference>
<dbReference type="STRING" id="1328760.A0A165H0X4"/>
<dbReference type="Gene3D" id="3.30.420.40">
    <property type="match status" value="1"/>
</dbReference>
<evidence type="ECO:0000256" key="4">
    <source>
        <dbReference type="ARBA" id="ARBA00022777"/>
    </source>
</evidence>
<feature type="domain" description="Hexokinase N-terminal" evidence="7">
    <location>
        <begin position="59"/>
        <end position="248"/>
    </location>
</feature>
<evidence type="ECO:0000259" key="7">
    <source>
        <dbReference type="Pfam" id="PF00349"/>
    </source>
</evidence>
<gene>
    <name evidence="9" type="ORF">L228DRAFT_268229</name>
</gene>
<protein>
    <recommendedName>
        <fullName evidence="6">Phosphotransferase</fullName>
        <ecNumber evidence="6">2.7.1.-</ecNumber>
    </recommendedName>
</protein>
<evidence type="ECO:0000256" key="1">
    <source>
        <dbReference type="ARBA" id="ARBA00009225"/>
    </source>
</evidence>
<proteinExistence type="inferred from homology"/>
<dbReference type="GO" id="GO:0006006">
    <property type="term" value="P:glucose metabolic process"/>
    <property type="evidence" value="ECO:0007669"/>
    <property type="project" value="TreeGrafter"/>
</dbReference>
<dbReference type="RefSeq" id="XP_018188402.1">
    <property type="nucleotide sequence ID" value="XM_018335096.1"/>
</dbReference>
<dbReference type="PANTHER" id="PTHR19443:SF24">
    <property type="entry name" value="PHOSPHOTRANSFERASE"/>
    <property type="match status" value="1"/>
</dbReference>
<keyword evidence="4 6" id="KW-0418">Kinase</keyword>
<dbReference type="Proteomes" id="UP000076632">
    <property type="component" value="Unassembled WGS sequence"/>
</dbReference>
<dbReference type="EMBL" id="KV407458">
    <property type="protein sequence ID" value="KZF22847.1"/>
    <property type="molecule type" value="Genomic_DNA"/>
</dbReference>
<dbReference type="OMA" id="PDFQPFE"/>
<dbReference type="GO" id="GO:0006096">
    <property type="term" value="P:glycolytic process"/>
    <property type="evidence" value="ECO:0007669"/>
    <property type="project" value="UniProtKB-UniPathway"/>
</dbReference>
<dbReference type="PROSITE" id="PS51748">
    <property type="entry name" value="HEXOKINASE_2"/>
    <property type="match status" value="1"/>
</dbReference>
<accession>A0A165H0X4</accession>
<name>A0A165H0X4_XYLHT</name>
<dbReference type="GO" id="GO:0005524">
    <property type="term" value="F:ATP binding"/>
    <property type="evidence" value="ECO:0007669"/>
    <property type="project" value="UniProtKB-UniRule"/>
</dbReference>
<dbReference type="GO" id="GO:0008865">
    <property type="term" value="F:fructokinase activity"/>
    <property type="evidence" value="ECO:0007669"/>
    <property type="project" value="TreeGrafter"/>
</dbReference>
<dbReference type="GO" id="GO:0005739">
    <property type="term" value="C:mitochondrion"/>
    <property type="evidence" value="ECO:0007669"/>
    <property type="project" value="TreeGrafter"/>
</dbReference>
<dbReference type="Pfam" id="PF00349">
    <property type="entry name" value="Hexokinase_1"/>
    <property type="match status" value="1"/>
</dbReference>
<organism evidence="9 10">
    <name type="scientific">Xylona heveae (strain CBS 132557 / TC161)</name>
    <dbReference type="NCBI Taxonomy" id="1328760"/>
    <lineage>
        <taxon>Eukaryota</taxon>
        <taxon>Fungi</taxon>
        <taxon>Dikarya</taxon>
        <taxon>Ascomycota</taxon>
        <taxon>Pezizomycotina</taxon>
        <taxon>Xylonomycetes</taxon>
        <taxon>Xylonales</taxon>
        <taxon>Xylonaceae</taxon>
        <taxon>Xylona</taxon>
    </lineage>
</organism>
<dbReference type="GO" id="GO:0005829">
    <property type="term" value="C:cytosol"/>
    <property type="evidence" value="ECO:0007669"/>
    <property type="project" value="TreeGrafter"/>
</dbReference>
<dbReference type="PANTHER" id="PTHR19443">
    <property type="entry name" value="HEXOKINASE"/>
    <property type="match status" value="1"/>
</dbReference>